<dbReference type="Pfam" id="PF01429">
    <property type="entry name" value="MBD"/>
    <property type="match status" value="1"/>
</dbReference>
<reference evidence="2 3" key="1">
    <citation type="submission" date="2020-10" db="EMBL/GenBank/DDBJ databases">
        <title>Pygocentrus nattereri (red-bellied piranha) genome, fPygNat1, primary haplotype.</title>
        <authorList>
            <person name="Myers G."/>
            <person name="Meyer A."/>
            <person name="Karagic N."/>
            <person name="Pippel M."/>
            <person name="Winkler S."/>
            <person name="Tracey A."/>
            <person name="Wood J."/>
            <person name="Formenti G."/>
            <person name="Howe K."/>
            <person name="Fedrigo O."/>
            <person name="Jarvis E.D."/>
        </authorList>
    </citation>
    <scope>NUCLEOTIDE SEQUENCE [LARGE SCALE GENOMIC DNA]</scope>
</reference>
<feature type="compositionally biased region" description="Low complexity" evidence="1">
    <location>
        <begin position="252"/>
        <end position="264"/>
    </location>
</feature>
<feature type="region of interest" description="Disordered" evidence="1">
    <location>
        <begin position="408"/>
        <end position="467"/>
    </location>
</feature>
<dbReference type="GO" id="GO:0008270">
    <property type="term" value="F:zinc ion binding"/>
    <property type="evidence" value="ECO:0007669"/>
    <property type="project" value="InterPro"/>
</dbReference>
<feature type="region of interest" description="Disordered" evidence="1">
    <location>
        <begin position="1"/>
        <end position="126"/>
    </location>
</feature>
<dbReference type="Pfam" id="PF02008">
    <property type="entry name" value="zf-CXXC"/>
    <property type="match status" value="2"/>
</dbReference>
<sequence length="808" mass="89984">MEKEAQGGEGPSGQQRMEENISNTEDKKSLSSSTDIRDNDTDRSAGQALSETGSELVKGVDEPPADWFEPLEEDCVDDDVQSCDLDMESLAGSERSGSVAGSEWNHTGSGTVGRGRKPPRRRVGDEDWEDWPILGEGWKRRVVLRRSGMSMGQIDTYYMSPKGERVRSKIELLKCIKNTIDLTHFDFKMGKFFDGEPPKRGPRKRRMGRSSPADCGFSSESSFQNESADAADRTYSPGPMFNLGQSAQSRVSSPSKQKDSTSSPAKSHDDPSLDLRTPSTTPNSQNGPSNGGFPSKPSDVPVRPKNDPAYIPPNAVLGICVRCRNSFTGVEGQTMCGKCSRACNASKDNRNIIFRKWLPCGFCRACQLTEDCGTCASCRNGKLNPDARRPVRCRKRKCLCPTLKRKSEDMPPATQYGSMLPRPERRLSERSETTSTVSKMSALQYSDSDEQSPFYDDDDDDDDDDEEERVVKKQRRSCGRCKGCVSKADCGICDFCIDKPKFGGSNKKRQKCRRRQCQREAMRHLLPDSGHTPVLTPQGWVVPGRPRPIYAYGRKKAHQSREKWDFDFSDNEGELERRIKGPAGMLHLDRDKISSSNYKGQGAEVGARRVVTEALFEEEPLRPRAEERTLQGYKEQEHTDEQEEDEAGPTITQIFSLGRSGTGVGGVELEPELLELLSSLRRAVLPVLWCPVLVEGPRLQLLQCSKLSAMADTAVYIEPNFRFHISVQGQPLLPTHRLYLVHPPRLSSAAQVAALLEDLERYAVCRGFEAELPTGPDPIIQERAATCEFLVLPDAKRCGRCKSGEQKQ</sequence>
<feature type="compositionally biased region" description="Polar residues" evidence="1">
    <location>
        <begin position="277"/>
        <end position="288"/>
    </location>
</feature>
<feature type="compositionally biased region" description="Acidic residues" evidence="1">
    <location>
        <begin position="69"/>
        <end position="87"/>
    </location>
</feature>
<dbReference type="OMA" id="NPQPLNH"/>
<feature type="compositionally biased region" description="Acidic residues" evidence="1">
    <location>
        <begin position="447"/>
        <end position="467"/>
    </location>
</feature>
<feature type="compositionally biased region" description="Basic and acidic residues" evidence="1">
    <location>
        <begin position="422"/>
        <end position="432"/>
    </location>
</feature>
<feature type="compositionally biased region" description="Basic and acidic residues" evidence="1">
    <location>
        <begin position="16"/>
        <end position="43"/>
    </location>
</feature>
<feature type="compositionally biased region" description="Basic and acidic residues" evidence="1">
    <location>
        <begin position="622"/>
        <end position="639"/>
    </location>
</feature>
<proteinExistence type="predicted"/>
<dbReference type="SMART" id="SM00391">
    <property type="entry name" value="MBD"/>
    <property type="match status" value="1"/>
</dbReference>
<dbReference type="OrthoDB" id="10072024at2759"/>
<evidence type="ECO:0000313" key="3">
    <source>
        <dbReference type="Proteomes" id="UP001501920"/>
    </source>
</evidence>
<protein>
    <submittedName>
        <fullName evidence="2">Uncharacterized protein</fullName>
    </submittedName>
</protein>
<evidence type="ECO:0000256" key="1">
    <source>
        <dbReference type="SAM" id="MobiDB-lite"/>
    </source>
</evidence>
<feature type="compositionally biased region" description="Polar residues" evidence="1">
    <location>
        <begin position="218"/>
        <end position="227"/>
    </location>
</feature>
<dbReference type="Ensembl" id="ENSPNAT00000019558.2">
    <property type="protein sequence ID" value="ENSPNAP00000012355.2"/>
    <property type="gene ID" value="ENSPNAG00000018075.2"/>
</dbReference>
<evidence type="ECO:0000313" key="2">
    <source>
        <dbReference type="Ensembl" id="ENSPNAP00000012355.2"/>
    </source>
</evidence>
<name>A0A3B4CLY3_PYGNA</name>
<feature type="compositionally biased region" description="Polar residues" evidence="1">
    <location>
        <begin position="437"/>
        <end position="446"/>
    </location>
</feature>
<dbReference type="Proteomes" id="UP001501920">
    <property type="component" value="Chromosome 21"/>
</dbReference>
<dbReference type="PROSITE" id="PS50982">
    <property type="entry name" value="MBD"/>
    <property type="match status" value="1"/>
</dbReference>
<feature type="region of interest" description="Disordered" evidence="1">
    <location>
        <begin position="191"/>
        <end position="307"/>
    </location>
</feature>
<dbReference type="PROSITE" id="PS51058">
    <property type="entry name" value="ZF_CXXC"/>
    <property type="match status" value="2"/>
</dbReference>
<dbReference type="GeneTree" id="ENSGT00950000183005"/>
<dbReference type="GO" id="GO:0003677">
    <property type="term" value="F:DNA binding"/>
    <property type="evidence" value="ECO:0007669"/>
    <property type="project" value="InterPro"/>
</dbReference>
<dbReference type="STRING" id="42514.ENSPNAP00000012343"/>
<dbReference type="InterPro" id="IPR001739">
    <property type="entry name" value="Methyl_CpG_DNA-bd"/>
</dbReference>
<organism evidence="2 3">
    <name type="scientific">Pygocentrus nattereri</name>
    <name type="common">Red-bellied piranha</name>
    <dbReference type="NCBI Taxonomy" id="42514"/>
    <lineage>
        <taxon>Eukaryota</taxon>
        <taxon>Metazoa</taxon>
        <taxon>Chordata</taxon>
        <taxon>Craniata</taxon>
        <taxon>Vertebrata</taxon>
        <taxon>Euteleostomi</taxon>
        <taxon>Actinopterygii</taxon>
        <taxon>Neopterygii</taxon>
        <taxon>Teleostei</taxon>
        <taxon>Ostariophysi</taxon>
        <taxon>Characiformes</taxon>
        <taxon>Characoidei</taxon>
        <taxon>Pygocentrus</taxon>
    </lineage>
</organism>
<reference evidence="2" key="3">
    <citation type="submission" date="2025-09" db="UniProtKB">
        <authorList>
            <consortium name="Ensembl"/>
        </authorList>
    </citation>
    <scope>IDENTIFICATION</scope>
</reference>
<dbReference type="SUPFAM" id="SSF54171">
    <property type="entry name" value="DNA-binding domain"/>
    <property type="match status" value="1"/>
</dbReference>
<reference evidence="2" key="2">
    <citation type="submission" date="2025-08" db="UniProtKB">
        <authorList>
            <consortium name="Ensembl"/>
        </authorList>
    </citation>
    <scope>IDENTIFICATION</scope>
</reference>
<keyword evidence="3" id="KW-1185">Reference proteome</keyword>
<feature type="region of interest" description="Disordered" evidence="1">
    <location>
        <begin position="622"/>
        <end position="647"/>
    </location>
</feature>
<dbReference type="InterPro" id="IPR002857">
    <property type="entry name" value="Znf_CXXC"/>
</dbReference>
<accession>A0A3B4CLY3</accession>
<dbReference type="CDD" id="cd01396">
    <property type="entry name" value="MeCP2_MBD"/>
    <property type="match status" value="1"/>
</dbReference>
<dbReference type="InterPro" id="IPR016177">
    <property type="entry name" value="DNA-bd_dom_sf"/>
</dbReference>
<dbReference type="Gene3D" id="3.30.890.10">
    <property type="entry name" value="Methyl-cpg-binding Protein 2, Chain A"/>
    <property type="match status" value="1"/>
</dbReference>
<dbReference type="AlphaFoldDB" id="A0A3B4CLY3"/>